<feature type="domain" description="Kinesin motor" evidence="17">
    <location>
        <begin position="74"/>
        <end position="412"/>
    </location>
</feature>
<accession>A0A086T3A8</accession>
<dbReference type="InterPro" id="IPR027417">
    <property type="entry name" value="P-loop_NTPase"/>
</dbReference>
<dbReference type="Gene3D" id="3.40.850.10">
    <property type="entry name" value="Kinesin motor domain"/>
    <property type="match status" value="1"/>
</dbReference>
<evidence type="ECO:0000256" key="4">
    <source>
        <dbReference type="ARBA" id="ARBA00022618"/>
    </source>
</evidence>
<dbReference type="SUPFAM" id="SSF52540">
    <property type="entry name" value="P-loop containing nucleoside triphosphate hydrolases"/>
    <property type="match status" value="1"/>
</dbReference>
<organism evidence="18 19">
    <name type="scientific">Hapsidospora chrysogenum (strain ATCC 11550 / CBS 779.69 / DSM 880 / IAM 14645 / JCM 23072 / IMI 49137)</name>
    <name type="common">Acremonium chrysogenum</name>
    <dbReference type="NCBI Taxonomy" id="857340"/>
    <lineage>
        <taxon>Eukaryota</taxon>
        <taxon>Fungi</taxon>
        <taxon>Dikarya</taxon>
        <taxon>Ascomycota</taxon>
        <taxon>Pezizomycotina</taxon>
        <taxon>Sordariomycetes</taxon>
        <taxon>Hypocreomycetidae</taxon>
        <taxon>Hypocreales</taxon>
        <taxon>Bionectriaceae</taxon>
        <taxon>Hapsidospora</taxon>
    </lineage>
</organism>
<dbReference type="OrthoDB" id="3176171at2759"/>
<feature type="coiled-coil region" evidence="15">
    <location>
        <begin position="421"/>
        <end position="448"/>
    </location>
</feature>
<evidence type="ECO:0000256" key="1">
    <source>
        <dbReference type="ARBA" id="ARBA00004245"/>
    </source>
</evidence>
<dbReference type="PROSITE" id="PS00411">
    <property type="entry name" value="KINESIN_MOTOR_1"/>
    <property type="match status" value="1"/>
</dbReference>
<evidence type="ECO:0000256" key="10">
    <source>
        <dbReference type="ARBA" id="ARBA00023175"/>
    </source>
</evidence>
<keyword evidence="9 15" id="KW-0175">Coiled coil</keyword>
<evidence type="ECO:0000256" key="7">
    <source>
        <dbReference type="ARBA" id="ARBA00022776"/>
    </source>
</evidence>
<dbReference type="GO" id="GO:0005524">
    <property type="term" value="F:ATP binding"/>
    <property type="evidence" value="ECO:0007669"/>
    <property type="project" value="UniProtKB-UniRule"/>
</dbReference>
<evidence type="ECO:0000256" key="8">
    <source>
        <dbReference type="ARBA" id="ARBA00022840"/>
    </source>
</evidence>
<feature type="region of interest" description="Disordered" evidence="16">
    <location>
        <begin position="1125"/>
        <end position="1165"/>
    </location>
</feature>
<evidence type="ECO:0000256" key="15">
    <source>
        <dbReference type="SAM" id="Coils"/>
    </source>
</evidence>
<dbReference type="GO" id="GO:0005634">
    <property type="term" value="C:nucleus"/>
    <property type="evidence" value="ECO:0007669"/>
    <property type="project" value="TreeGrafter"/>
</dbReference>
<dbReference type="CDD" id="cd01364">
    <property type="entry name" value="KISc_BimC_Eg5"/>
    <property type="match status" value="1"/>
</dbReference>
<dbReference type="HOGENOM" id="CLU_001485_33_2_1"/>
<dbReference type="InterPro" id="IPR047149">
    <property type="entry name" value="KIF11-like"/>
</dbReference>
<dbReference type="InterPro" id="IPR019821">
    <property type="entry name" value="Kinesin_motor_CS"/>
</dbReference>
<gene>
    <name evidence="18" type="ORF">ACRE_053660</name>
</gene>
<keyword evidence="11" id="KW-0206">Cytoskeleton</keyword>
<keyword evidence="3" id="KW-0597">Phosphoprotein</keyword>
<dbReference type="SMART" id="SM00129">
    <property type="entry name" value="KISc"/>
    <property type="match status" value="1"/>
</dbReference>
<dbReference type="STRING" id="857340.A0A086T3A8"/>
<comment type="subcellular location">
    <subcellularLocation>
        <location evidence="1">Cytoplasm</location>
        <location evidence="1">Cytoskeleton</location>
    </subcellularLocation>
</comment>
<evidence type="ECO:0000256" key="6">
    <source>
        <dbReference type="ARBA" id="ARBA00022741"/>
    </source>
</evidence>
<dbReference type="GO" id="GO:0000073">
    <property type="term" value="P:initial mitotic spindle pole body separation"/>
    <property type="evidence" value="ECO:0007669"/>
    <property type="project" value="TreeGrafter"/>
</dbReference>
<keyword evidence="7" id="KW-0498">Mitosis</keyword>
<evidence type="ECO:0000313" key="18">
    <source>
        <dbReference type="EMBL" id="KFH43840.1"/>
    </source>
</evidence>
<dbReference type="GO" id="GO:0008017">
    <property type="term" value="F:microtubule binding"/>
    <property type="evidence" value="ECO:0007669"/>
    <property type="project" value="InterPro"/>
</dbReference>
<dbReference type="InterPro" id="IPR001752">
    <property type="entry name" value="Kinesin_motor_dom"/>
</dbReference>
<dbReference type="EMBL" id="JPKY01000060">
    <property type="protein sequence ID" value="KFH43840.1"/>
    <property type="molecule type" value="Genomic_DNA"/>
</dbReference>
<evidence type="ECO:0000256" key="5">
    <source>
        <dbReference type="ARBA" id="ARBA00022701"/>
    </source>
</evidence>
<dbReference type="PRINTS" id="PR00380">
    <property type="entry name" value="KINESINHEAVY"/>
</dbReference>
<sequence>MGSSLRSGAAGRSHLRQPTTRQSSTRQSAMRNAPVRPDRSGAVSPADSLASGMTTGTKRKERDFETPDPTLETNINVVVRCRGRNEREVKENSNVIVRTDAVKGKVIELSMGPSAVSNKAYSFDRVYSPAADQNMIFDDTVKPILDEMLAGFNCTIFAYGQTGTGKTYTMSGDMTETLGMLSDDAGIIPRVLQQLFNKLELEDTEHVVKCSFIELYNEDLRDLLSVDESAKLKIFDDASRRGHLSTVVQGMEEKHIKNSAEGIKVLQDGSLKRQVAATKCNDLSSRSHTVFTITAYVKRTNEHGVDDLVSAGKLNLVDLAGSENIQRSGAENKRAAEAGLINKSLLTLGRVINALVDRSQHIPYRESKLTRLLQDSLGGRTKTCIIATISPAKSNLEETISTLDYAFRAKNIKNKPQLNAMLNKKTLLRDFTAEIEKLKSELITTRQRNGVYLSNEAYEEMTAQSESRRIVLEEQSAKMETLETNLRNKVQELYSLTTNFTGMKKDHENTKAQLDEAKGILDQTEIVLSATRKSLAEETELRKAHEETEGKLVQIGDELIKKLHKTTHDVSGLHAKNKRKSDLQSLNRATWGTSQTQVADVTTMVERRIQEFQEEQHEHIASVSRRMEAFVGEELEKLSSTQAFLDENLDMFGESKKQLLEQKQKSKEDMDEFLEEIKVVRDSIKDRVGESLQAISKAAEKIAADVVAEMTGLHSQLHTSYSVLGKDFKFMFEDLVKHVTSQRSEADRLRRQLQTATSTIVLQNASISTRIQEALEEERRQSAEDRQKLMTQITGLINTHAEAQETRIADRAVQIQKSMAESSGSLEGAVSQYAEDMDGWDSREGQLLEDVKKSRDQLKTKLKDDWTAANDRSTSIQNTAKSVHAETVRVVDEQIEDLDAQMEALDDFVTRAKSENATHHEAHSQSVKAVSTTVEQSFGNISGHFKTTFDRVKNLGEEMELDVNDLNDSLEPLDTQLCQPLANLREDIATTALQEYQPTGETPQKVVYQYPTSLPRTKRRSHLSTKIDEDSTAVEVKEETDKDHTLVFADLDISKSTTSPPRPSTASTTATAASTDKIAALNMTSLREVNPNVTGNLTTGNINLDHRASNTSAPADLTMPLFKRSTRTTRGAKKQSADGLGEGRENVPLTTFSENAARRKSPRLN</sequence>
<feature type="coiled-coil region" evidence="15">
    <location>
        <begin position="739"/>
        <end position="792"/>
    </location>
</feature>
<proteinExistence type="inferred from homology"/>
<feature type="region of interest" description="Disordered" evidence="16">
    <location>
        <begin position="1"/>
        <end position="71"/>
    </location>
</feature>
<keyword evidence="2" id="KW-0963">Cytoplasm</keyword>
<dbReference type="Proteomes" id="UP000029964">
    <property type="component" value="Unassembled WGS sequence"/>
</dbReference>
<keyword evidence="19" id="KW-1185">Reference proteome</keyword>
<evidence type="ECO:0000256" key="16">
    <source>
        <dbReference type="SAM" id="MobiDB-lite"/>
    </source>
</evidence>
<keyword evidence="8 14" id="KW-0067">ATP-binding</keyword>
<keyword evidence="5" id="KW-0493">Microtubule</keyword>
<dbReference type="GO" id="GO:0007018">
    <property type="term" value="P:microtubule-based movement"/>
    <property type="evidence" value="ECO:0007669"/>
    <property type="project" value="InterPro"/>
</dbReference>
<dbReference type="GO" id="GO:0051301">
    <property type="term" value="P:cell division"/>
    <property type="evidence" value="ECO:0007669"/>
    <property type="project" value="UniProtKB-KW"/>
</dbReference>
<dbReference type="InterPro" id="IPR036961">
    <property type="entry name" value="Kinesin_motor_dom_sf"/>
</dbReference>
<dbReference type="InterPro" id="IPR047241">
    <property type="entry name" value="KIF11-like_kin_motor_dom"/>
</dbReference>
<evidence type="ECO:0000313" key="19">
    <source>
        <dbReference type="Proteomes" id="UP000029964"/>
    </source>
</evidence>
<dbReference type="Pfam" id="PF13931">
    <property type="entry name" value="Microtub_bind"/>
    <property type="match status" value="1"/>
</dbReference>
<evidence type="ECO:0000256" key="9">
    <source>
        <dbReference type="ARBA" id="ARBA00023054"/>
    </source>
</evidence>
<dbReference type="AlphaFoldDB" id="A0A086T3A8"/>
<dbReference type="FunFam" id="3.40.850.10:FF:000051">
    <property type="entry name" value="Kinesin-like protein bimC"/>
    <property type="match status" value="1"/>
</dbReference>
<dbReference type="PANTHER" id="PTHR47970">
    <property type="entry name" value="KINESIN-LIKE PROTEIN KIF11"/>
    <property type="match status" value="1"/>
</dbReference>
<feature type="binding site" evidence="14">
    <location>
        <begin position="160"/>
        <end position="167"/>
    </location>
    <ligand>
        <name>ATP</name>
        <dbReference type="ChEBI" id="CHEBI:30616"/>
    </ligand>
</feature>
<evidence type="ECO:0000256" key="14">
    <source>
        <dbReference type="PROSITE-ProRule" id="PRU00283"/>
    </source>
</evidence>
<evidence type="ECO:0000259" key="17">
    <source>
        <dbReference type="PROSITE" id="PS50067"/>
    </source>
</evidence>
<reference evidence="19" key="1">
    <citation type="journal article" date="2014" name="Genome Announc.">
        <title>Genome sequence and annotation of Acremonium chrysogenum, producer of the beta-lactam antibiotic cephalosporin C.</title>
        <authorList>
            <person name="Terfehr D."/>
            <person name="Dahlmann T.A."/>
            <person name="Specht T."/>
            <person name="Zadra I."/>
            <person name="Kuernsteiner H."/>
            <person name="Kueck U."/>
        </authorList>
    </citation>
    <scope>NUCLEOTIDE SEQUENCE [LARGE SCALE GENOMIC DNA]</scope>
    <source>
        <strain evidence="19">ATCC 11550 / CBS 779.69 / DSM 880 / IAM 14645 / JCM 23072 / IMI 49137</strain>
    </source>
</reference>
<evidence type="ECO:0000256" key="2">
    <source>
        <dbReference type="ARBA" id="ARBA00022490"/>
    </source>
</evidence>
<feature type="compositionally biased region" description="Polar residues" evidence="16">
    <location>
        <begin position="16"/>
        <end position="30"/>
    </location>
</feature>
<protein>
    <submittedName>
        <fullName evidence="18">Kinesin-like protein-like protein</fullName>
    </submittedName>
</protein>
<dbReference type="PROSITE" id="PS50067">
    <property type="entry name" value="KINESIN_MOTOR_2"/>
    <property type="match status" value="1"/>
</dbReference>
<comment type="similarity">
    <text evidence="13">Belongs to the TRAFAC class myosin-kinesin ATPase superfamily. Kinesin family. KIN-5/BimC subfamily.</text>
</comment>
<evidence type="ECO:0000256" key="12">
    <source>
        <dbReference type="ARBA" id="ARBA00023306"/>
    </source>
</evidence>
<name>A0A086T3A8_HAPC1</name>
<feature type="compositionally biased region" description="Low complexity" evidence="16">
    <location>
        <begin position="1"/>
        <end position="12"/>
    </location>
</feature>
<evidence type="ECO:0000256" key="13">
    <source>
        <dbReference type="ARBA" id="ARBA00034704"/>
    </source>
</evidence>
<dbReference type="Pfam" id="PF00225">
    <property type="entry name" value="Kinesin"/>
    <property type="match status" value="1"/>
</dbReference>
<dbReference type="GO" id="GO:0072686">
    <property type="term" value="C:mitotic spindle"/>
    <property type="evidence" value="ECO:0007669"/>
    <property type="project" value="TreeGrafter"/>
</dbReference>
<dbReference type="InterPro" id="IPR025901">
    <property type="entry name" value="Kinesin-assoc_MT-bd_dom"/>
</dbReference>
<keyword evidence="12" id="KW-0131">Cell cycle</keyword>
<dbReference type="GO" id="GO:0005876">
    <property type="term" value="C:spindle microtubule"/>
    <property type="evidence" value="ECO:0007669"/>
    <property type="project" value="TreeGrafter"/>
</dbReference>
<evidence type="ECO:0000256" key="3">
    <source>
        <dbReference type="ARBA" id="ARBA00022553"/>
    </source>
</evidence>
<dbReference type="GO" id="GO:0008574">
    <property type="term" value="F:plus-end-directed microtubule motor activity"/>
    <property type="evidence" value="ECO:0007669"/>
    <property type="project" value="TreeGrafter"/>
</dbReference>
<comment type="caution">
    <text evidence="18">The sequence shown here is derived from an EMBL/GenBank/DDBJ whole genome shotgun (WGS) entry which is preliminary data.</text>
</comment>
<evidence type="ECO:0000256" key="11">
    <source>
        <dbReference type="ARBA" id="ARBA00023212"/>
    </source>
</evidence>
<keyword evidence="10 14" id="KW-0505">Motor protein</keyword>
<keyword evidence="4" id="KW-0132">Cell division</keyword>
<keyword evidence="6 14" id="KW-0547">Nucleotide-binding</keyword>
<dbReference type="PANTHER" id="PTHR47970:SF12">
    <property type="entry name" value="KINESIN FAMILY MEMBER 11"/>
    <property type="match status" value="1"/>
</dbReference>